<comment type="subcellular location">
    <subcellularLocation>
        <location evidence="1 5">Membrane</location>
        <topology evidence="1 5">Multi-pass membrane protein</topology>
    </subcellularLocation>
</comment>
<reference evidence="8" key="2">
    <citation type="journal article" date="2013" name="G3 (Bethesda)">
        <title>Genomes of Ashbya fungi isolated from insects reveal four mating-type loci, numerous translocations, lack of transposons, and distinct gene duplications.</title>
        <authorList>
            <person name="Dietrich F.S."/>
            <person name="Voegeli S."/>
            <person name="Kuo S."/>
            <person name="Philippsen P."/>
        </authorList>
    </citation>
    <scope>GENOME REANNOTATION</scope>
    <source>
        <strain evidence="8">ATCC 10895 / CBS 109.51 / FGSC 9923 / NRRL Y-1056</strain>
    </source>
</reference>
<evidence type="ECO:0000256" key="5">
    <source>
        <dbReference type="RuleBase" id="RU367022"/>
    </source>
</evidence>
<dbReference type="RefSeq" id="NP_982571.1">
    <property type="nucleotide sequence ID" value="NM_207924.1"/>
</dbReference>
<comment type="similarity">
    <text evidence="5">Belongs to the copper transporter (Ctr) (TC 1.A.56) family. SLC31A subfamily.</text>
</comment>
<organism evidence="7 8">
    <name type="scientific">Eremothecium gossypii (strain ATCC 10895 / CBS 109.51 / FGSC 9923 / NRRL Y-1056)</name>
    <name type="common">Yeast</name>
    <name type="synonym">Ashbya gossypii</name>
    <dbReference type="NCBI Taxonomy" id="284811"/>
    <lineage>
        <taxon>Eukaryota</taxon>
        <taxon>Fungi</taxon>
        <taxon>Dikarya</taxon>
        <taxon>Ascomycota</taxon>
        <taxon>Saccharomycotina</taxon>
        <taxon>Saccharomycetes</taxon>
        <taxon>Saccharomycetales</taxon>
        <taxon>Saccharomycetaceae</taxon>
        <taxon>Eremothecium</taxon>
    </lineage>
</organism>
<dbReference type="Pfam" id="PF04145">
    <property type="entry name" value="Ctr"/>
    <property type="match status" value="1"/>
</dbReference>
<dbReference type="OrthoDB" id="73901at2759"/>
<dbReference type="AlphaFoldDB" id="Q75EP9"/>
<evidence type="ECO:0000256" key="2">
    <source>
        <dbReference type="ARBA" id="ARBA00022692"/>
    </source>
</evidence>
<proteinExistence type="inferred from homology"/>
<feature type="region of interest" description="Disordered" evidence="6">
    <location>
        <begin position="23"/>
        <end position="48"/>
    </location>
</feature>
<keyword evidence="5" id="KW-0187">Copper transport</keyword>
<dbReference type="STRING" id="284811.Q75EP9"/>
<evidence type="ECO:0000256" key="1">
    <source>
        <dbReference type="ARBA" id="ARBA00004141"/>
    </source>
</evidence>
<sequence>MGLESYLGHAMLKHHDADSMPTMTAADATSATEHAGHGSGSSGSGGHGGSGSVHMMNMYLGNNYKGYPVLFKNLKADNGAEAFGIFVLIVVACFAYKSLLFISWCLEVKWFKNVGKSQPSADGSVGQGKESASAPADIYARDIEHQNPLFPTMPHFLFDIFAPTWKELLQDLVRLVITFLSTLIVYLLMLVAMSYVLTFIFAIAFGLATAEVFYNRCKLVLVRRWDLKRELEKRKGCPGSGNCSCGYHRPEENAVLDDTVSCSTMKDRSVSQADADCCCAPVAAMEKQQRQQREVSQIARQREENGDMNVDLMPAEKFK</sequence>
<keyword evidence="5" id="KW-0186">Copper</keyword>
<feature type="compositionally biased region" description="Gly residues" evidence="6">
    <location>
        <begin position="37"/>
        <end position="48"/>
    </location>
</feature>
<evidence type="ECO:0000256" key="4">
    <source>
        <dbReference type="ARBA" id="ARBA00023136"/>
    </source>
</evidence>
<evidence type="ECO:0000313" key="8">
    <source>
        <dbReference type="Proteomes" id="UP000000591"/>
    </source>
</evidence>
<feature type="transmembrane region" description="Helical" evidence="5">
    <location>
        <begin position="172"/>
        <end position="189"/>
    </location>
</feature>
<dbReference type="HOGENOM" id="CLU_819370_0_0_1"/>
<keyword evidence="3 5" id="KW-1133">Transmembrane helix</keyword>
<keyword evidence="5" id="KW-0406">Ion transport</keyword>
<reference evidence="7 8" key="1">
    <citation type="journal article" date="2004" name="Science">
        <title>The Ashbya gossypii genome as a tool for mapping the ancient Saccharomyces cerevisiae genome.</title>
        <authorList>
            <person name="Dietrich F.S."/>
            <person name="Voegeli S."/>
            <person name="Brachat S."/>
            <person name="Lerch A."/>
            <person name="Gates K."/>
            <person name="Steiner S."/>
            <person name="Mohr C."/>
            <person name="Pohlmann R."/>
            <person name="Luedi P."/>
            <person name="Choi S."/>
            <person name="Wing R.A."/>
            <person name="Flavier A."/>
            <person name="Gaffney T.D."/>
            <person name="Philippsen P."/>
        </authorList>
    </citation>
    <scope>NUCLEOTIDE SEQUENCE [LARGE SCALE GENOMIC DNA]</scope>
    <source>
        <strain evidence="8">ATCC 10895 / CBS 109.51 / FGSC 9923 / NRRL Y-1056</strain>
    </source>
</reference>
<dbReference type="PANTHER" id="PTHR12483">
    <property type="entry name" value="SOLUTE CARRIER FAMILY 31 COPPER TRANSPORTERS"/>
    <property type="match status" value="1"/>
</dbReference>
<dbReference type="Proteomes" id="UP000000591">
    <property type="component" value="Chromosome I"/>
</dbReference>
<keyword evidence="4 5" id="KW-0472">Membrane</keyword>
<gene>
    <name evidence="7" type="ORF">AGOS_AAR030W</name>
</gene>
<dbReference type="InterPro" id="IPR007274">
    <property type="entry name" value="Cop_transporter"/>
</dbReference>
<dbReference type="InParanoid" id="Q75EP9"/>
<dbReference type="EMBL" id="AE016814">
    <property type="protein sequence ID" value="AAS50395.1"/>
    <property type="molecule type" value="Genomic_DNA"/>
</dbReference>
<name>Q75EP9_EREGS</name>
<dbReference type="eggNOG" id="ENOG502QVCV">
    <property type="taxonomic scope" value="Eukaryota"/>
</dbReference>
<dbReference type="PANTHER" id="PTHR12483:SF27">
    <property type="entry name" value="COPPER TRANSPORT PROTEIN CTR1"/>
    <property type="match status" value="1"/>
</dbReference>
<dbReference type="KEGG" id="ago:AGOS_AAR030W"/>
<protein>
    <recommendedName>
        <fullName evidence="5">Copper transport protein</fullName>
    </recommendedName>
</protein>
<evidence type="ECO:0000256" key="6">
    <source>
        <dbReference type="SAM" id="MobiDB-lite"/>
    </source>
</evidence>
<dbReference type="GeneID" id="4618466"/>
<feature type="transmembrane region" description="Helical" evidence="5">
    <location>
        <begin position="195"/>
        <end position="214"/>
    </location>
</feature>
<dbReference type="OMA" id="LKRWDIQ"/>
<keyword evidence="8" id="KW-1185">Reference proteome</keyword>
<dbReference type="GO" id="GO:0005375">
    <property type="term" value="F:copper ion transmembrane transporter activity"/>
    <property type="evidence" value="ECO:0000318"/>
    <property type="project" value="GO_Central"/>
</dbReference>
<dbReference type="GO" id="GO:0005886">
    <property type="term" value="C:plasma membrane"/>
    <property type="evidence" value="ECO:0000318"/>
    <property type="project" value="GO_Central"/>
</dbReference>
<dbReference type="FunCoup" id="Q75EP9">
    <property type="interactions" value="157"/>
</dbReference>
<dbReference type="GO" id="GO:0015677">
    <property type="term" value="P:copper ion import"/>
    <property type="evidence" value="ECO:0007669"/>
    <property type="project" value="EnsemblFungi"/>
</dbReference>
<feature type="region of interest" description="Disordered" evidence="6">
    <location>
        <begin position="299"/>
        <end position="319"/>
    </location>
</feature>
<accession>Q75EP9</accession>
<keyword evidence="5" id="KW-0813">Transport</keyword>
<evidence type="ECO:0000313" key="7">
    <source>
        <dbReference type="EMBL" id="AAS50395.1"/>
    </source>
</evidence>
<evidence type="ECO:0000256" key="3">
    <source>
        <dbReference type="ARBA" id="ARBA00022989"/>
    </source>
</evidence>
<keyword evidence="2 5" id="KW-0812">Transmembrane</keyword>
<feature type="transmembrane region" description="Helical" evidence="5">
    <location>
        <begin position="82"/>
        <end position="106"/>
    </location>
</feature>